<evidence type="ECO:0000256" key="1">
    <source>
        <dbReference type="ARBA" id="ARBA00023015"/>
    </source>
</evidence>
<evidence type="ECO:0000256" key="2">
    <source>
        <dbReference type="ARBA" id="ARBA00023163"/>
    </source>
</evidence>
<keyword evidence="1" id="KW-0805">Transcription regulation</keyword>
<dbReference type="PROSITE" id="PS50921">
    <property type="entry name" value="ANTAR"/>
    <property type="match status" value="1"/>
</dbReference>
<evidence type="ECO:0000259" key="4">
    <source>
        <dbReference type="PROSITE" id="PS50921"/>
    </source>
</evidence>
<dbReference type="InterPro" id="IPR005561">
    <property type="entry name" value="ANTAR"/>
</dbReference>
<dbReference type="SUPFAM" id="SSF55781">
    <property type="entry name" value="GAF domain-like"/>
    <property type="match status" value="1"/>
</dbReference>
<dbReference type="SMART" id="SM01012">
    <property type="entry name" value="ANTAR"/>
    <property type="match status" value="1"/>
</dbReference>
<keyword evidence="3" id="KW-0472">Membrane</keyword>
<feature type="domain" description="ANTAR" evidence="4">
    <location>
        <begin position="132"/>
        <end position="193"/>
    </location>
</feature>
<dbReference type="OrthoDB" id="7466251at2"/>
<dbReference type="Gene3D" id="1.10.10.10">
    <property type="entry name" value="Winged helix-like DNA-binding domain superfamily/Winged helix DNA-binding domain"/>
    <property type="match status" value="1"/>
</dbReference>
<organism evidence="5 6">
    <name type="scientific">Amycolatopsis thailandensis</name>
    <dbReference type="NCBI Taxonomy" id="589330"/>
    <lineage>
        <taxon>Bacteria</taxon>
        <taxon>Bacillati</taxon>
        <taxon>Actinomycetota</taxon>
        <taxon>Actinomycetes</taxon>
        <taxon>Pseudonocardiales</taxon>
        <taxon>Pseudonocardiaceae</taxon>
        <taxon>Amycolatopsis</taxon>
    </lineage>
</organism>
<dbReference type="Pfam" id="PF03861">
    <property type="entry name" value="ANTAR"/>
    <property type="match status" value="1"/>
</dbReference>
<sequence>MRLTDDHVALLGVDGMTVSATTSGAAELAWSSDEASARLDDEQFTFGEGPVVDAIDTGAPVLCSALDVTARWPGFTAAALKRDVHAVFAFPVMLGAITIGALMCHRRAAGSMNNAAMTKALALADSLTPALLTSPDDSAEEVWSQQLHRAEVHQATGMISVFLDVSLAEALSRLRAYSLSQDRPIAEVARDIVARRLRLPRDFRYS</sequence>
<gene>
    <name evidence="5" type="ORF">CFP71_18900</name>
</gene>
<dbReference type="InterPro" id="IPR036388">
    <property type="entry name" value="WH-like_DNA-bd_sf"/>
</dbReference>
<proteinExistence type="predicted"/>
<evidence type="ECO:0000313" key="5">
    <source>
        <dbReference type="EMBL" id="OXM54791.1"/>
    </source>
</evidence>
<evidence type="ECO:0000313" key="6">
    <source>
        <dbReference type="Proteomes" id="UP000215223"/>
    </source>
</evidence>
<keyword evidence="3" id="KW-0812">Transmembrane</keyword>
<keyword evidence="2" id="KW-0804">Transcription</keyword>
<evidence type="ECO:0000256" key="3">
    <source>
        <dbReference type="SAM" id="Phobius"/>
    </source>
</evidence>
<keyword evidence="3" id="KW-1133">Transmembrane helix</keyword>
<keyword evidence="6" id="KW-1185">Reference proteome</keyword>
<dbReference type="InterPro" id="IPR029016">
    <property type="entry name" value="GAF-like_dom_sf"/>
</dbReference>
<accession>A0A229S7S4</accession>
<dbReference type="Proteomes" id="UP000215223">
    <property type="component" value="Unassembled WGS sequence"/>
</dbReference>
<name>A0A229S7S4_9PSEU</name>
<comment type="caution">
    <text evidence="5">The sequence shown here is derived from an EMBL/GenBank/DDBJ whole genome shotgun (WGS) entry which is preliminary data.</text>
</comment>
<feature type="transmembrane region" description="Helical" evidence="3">
    <location>
        <begin position="84"/>
        <end position="104"/>
    </location>
</feature>
<dbReference type="EMBL" id="NMQT01000066">
    <property type="protein sequence ID" value="OXM54791.1"/>
    <property type="molecule type" value="Genomic_DNA"/>
</dbReference>
<dbReference type="AlphaFoldDB" id="A0A229S7S4"/>
<protein>
    <recommendedName>
        <fullName evidence="4">ANTAR domain-containing protein</fullName>
    </recommendedName>
</protein>
<dbReference type="Gene3D" id="3.30.450.40">
    <property type="match status" value="1"/>
</dbReference>
<reference evidence="5 6" key="1">
    <citation type="submission" date="2017-07" db="EMBL/GenBank/DDBJ databases">
        <title>Amycolatopsis thailandensis Genome sequencing and assembly.</title>
        <authorList>
            <person name="Kaur N."/>
            <person name="Mayilraj S."/>
        </authorList>
    </citation>
    <scope>NUCLEOTIDE SEQUENCE [LARGE SCALE GENOMIC DNA]</scope>
    <source>
        <strain evidence="5 6">JCM 16380</strain>
    </source>
</reference>
<dbReference type="GO" id="GO:0003723">
    <property type="term" value="F:RNA binding"/>
    <property type="evidence" value="ECO:0007669"/>
    <property type="project" value="InterPro"/>
</dbReference>
<dbReference type="RefSeq" id="WP_093935193.1">
    <property type="nucleotide sequence ID" value="NZ_NMQT01000066.1"/>
</dbReference>